<feature type="region of interest" description="Disordered" evidence="1">
    <location>
        <begin position="139"/>
        <end position="179"/>
    </location>
</feature>
<gene>
    <name evidence="2" type="ORF">E1956_38525</name>
</gene>
<evidence type="ECO:0000313" key="2">
    <source>
        <dbReference type="EMBL" id="QBR03839.1"/>
    </source>
</evidence>
<accession>A0A4P7D555</accession>
<dbReference type="Proteomes" id="UP000295727">
    <property type="component" value="Chromosome 4"/>
</dbReference>
<evidence type="ECO:0000313" key="3">
    <source>
        <dbReference type="Proteomes" id="UP000295727"/>
    </source>
</evidence>
<proteinExistence type="predicted"/>
<name>A0A4P7D555_9BURK</name>
<dbReference type="OrthoDB" id="581516at2"/>
<dbReference type="KEGG" id="ppai:E1956_38525"/>
<keyword evidence="3" id="KW-1185">Reference proteome</keyword>
<sequence>MRQTVLGVYDSYVDACTAQRALGDAGVAQADIAVYSMSVAAVEKGPRVYTPGGGDVRHRKPVFDQLEQLFARLFKRGAYPPETEDYREWIRRGGALVSADVSDMQVDLARDVMRRAGAADIDERSSGWRNGSAKIGISGYTQSRAVPSPDDRTGVATQTSRPGVVGDPIPEAPLGSAPSEEEFRKDYEAHYAHTGMSYDEYRRACAHGAALAQDDRYRGHDWQLIEPSAREHWESHYPDSAWARFKTAVRHGWERVRAL</sequence>
<dbReference type="EMBL" id="CP038151">
    <property type="protein sequence ID" value="QBR03839.1"/>
    <property type="molecule type" value="Genomic_DNA"/>
</dbReference>
<protein>
    <submittedName>
        <fullName evidence="2">Uncharacterized protein</fullName>
    </submittedName>
</protein>
<dbReference type="AlphaFoldDB" id="A0A4P7D555"/>
<organism evidence="2 3">
    <name type="scientific">Paraburkholderia pallida</name>
    <dbReference type="NCBI Taxonomy" id="2547399"/>
    <lineage>
        <taxon>Bacteria</taxon>
        <taxon>Pseudomonadati</taxon>
        <taxon>Pseudomonadota</taxon>
        <taxon>Betaproteobacteria</taxon>
        <taxon>Burkholderiales</taxon>
        <taxon>Burkholderiaceae</taxon>
        <taxon>Paraburkholderia</taxon>
    </lineage>
</organism>
<evidence type="ECO:0000256" key="1">
    <source>
        <dbReference type="SAM" id="MobiDB-lite"/>
    </source>
</evidence>
<reference evidence="2 3" key="1">
    <citation type="submission" date="2019-03" db="EMBL/GenBank/DDBJ databases">
        <title>Paraburkholderia sp. 7MH5, isolated from subtropical forest soil.</title>
        <authorList>
            <person name="Gao Z.-H."/>
            <person name="Qiu L.-H."/>
        </authorList>
    </citation>
    <scope>NUCLEOTIDE SEQUENCE [LARGE SCALE GENOMIC DNA]</scope>
    <source>
        <strain evidence="2 3">7MH5</strain>
    </source>
</reference>